<comment type="caution">
    <text evidence="1">The sequence shown here is derived from an EMBL/GenBank/DDBJ whole genome shotgun (WGS) entry which is preliminary data.</text>
</comment>
<dbReference type="GeneID" id="300077978"/>
<proteinExistence type="predicted"/>
<dbReference type="Gene3D" id="3.30.10.10">
    <property type="entry name" value="Trypsin Inhibitor V, subunit A"/>
    <property type="match status" value="1"/>
</dbReference>
<evidence type="ECO:0000313" key="1">
    <source>
        <dbReference type="EMBL" id="RKM96750.1"/>
    </source>
</evidence>
<dbReference type="Proteomes" id="UP000028058">
    <property type="component" value="Unassembled WGS sequence"/>
</dbReference>
<dbReference type="EMBL" id="JNAD02000004">
    <property type="protein sequence ID" value="RKM96750.1"/>
    <property type="molecule type" value="Genomic_DNA"/>
</dbReference>
<dbReference type="RefSeq" id="WP_019708960.1">
    <property type="nucleotide sequence ID" value="NZ_CP134822.1"/>
</dbReference>
<reference evidence="1 2" key="1">
    <citation type="journal article" date="2014" name="Genome Announc.">
        <title>Draft Genome Sequence of Streptomyces fradiae ATCC 19609, a Strain Highly Sensitive to Antibiotics.</title>
        <authorList>
            <person name="Bekker O.B."/>
            <person name="Klimina K.M."/>
            <person name="Vatlin A.A."/>
            <person name="Zakharevich N.V."/>
            <person name="Kasianov A.S."/>
            <person name="Danilenko V.N."/>
        </authorList>
    </citation>
    <scope>NUCLEOTIDE SEQUENCE [LARGE SCALE GENOMIC DNA]</scope>
    <source>
        <strain evidence="1 2">ATCC 19609</strain>
    </source>
</reference>
<sequence length="71" mass="7765">MNDSPNPPNPADDDCDAYTGLGAAEAEERARQRGWTTVRTLPPDAIITMEYVVGRINFAVKDGTVVRSWKG</sequence>
<protein>
    <submittedName>
        <fullName evidence="1">Proteinase inhibitor I78</fullName>
    </submittedName>
</protein>
<name>A0A3R7FXI0_9ACTN</name>
<dbReference type="AlphaFoldDB" id="A0A3R7FXI0"/>
<organism evidence="1 2">
    <name type="scientific">Streptomyces xinghaiensis</name>
    <dbReference type="NCBI Taxonomy" id="1038928"/>
    <lineage>
        <taxon>Bacteria</taxon>
        <taxon>Bacillati</taxon>
        <taxon>Actinomycetota</taxon>
        <taxon>Actinomycetes</taxon>
        <taxon>Kitasatosporales</taxon>
        <taxon>Streptomycetaceae</taxon>
        <taxon>Streptomyces</taxon>
    </lineage>
</organism>
<evidence type="ECO:0000313" key="2">
    <source>
        <dbReference type="Proteomes" id="UP000028058"/>
    </source>
</evidence>
<keyword evidence="2" id="KW-1185">Reference proteome</keyword>
<dbReference type="OrthoDB" id="3482539at2"/>
<accession>A0A3R7FXI0</accession>
<gene>
    <name evidence="1" type="ORF">SFRA_009875</name>
</gene>